<dbReference type="Proteomes" id="UP001642464">
    <property type="component" value="Unassembled WGS sequence"/>
</dbReference>
<dbReference type="EMBL" id="CAXAMM010028202">
    <property type="protein sequence ID" value="CAK9062389.1"/>
    <property type="molecule type" value="Genomic_DNA"/>
</dbReference>
<name>A0ABP0NHX5_9DINO</name>
<comment type="caution">
    <text evidence="1">The sequence shown here is derived from an EMBL/GenBank/DDBJ whole genome shotgun (WGS) entry which is preliminary data.</text>
</comment>
<reference evidence="1 2" key="1">
    <citation type="submission" date="2024-02" db="EMBL/GenBank/DDBJ databases">
        <authorList>
            <person name="Chen Y."/>
            <person name="Shah S."/>
            <person name="Dougan E. K."/>
            <person name="Thang M."/>
            <person name="Chan C."/>
        </authorList>
    </citation>
    <scope>NUCLEOTIDE SEQUENCE [LARGE SCALE GENOMIC DNA]</scope>
</reference>
<sequence length="110" mass="12723">MSDRLYLEEACPALQQLLQRVVDEPNAQLEEMDFQDFEVEYATSHEEGVLVLKAIYPFLQALWKEGSQELLQRLWQHLPVRHALSGDGTELKVAVEKAAMNRLEREQAWG</sequence>
<keyword evidence="2" id="KW-1185">Reference proteome</keyword>
<proteinExistence type="predicted"/>
<organism evidence="1 2">
    <name type="scientific">Durusdinium trenchii</name>
    <dbReference type="NCBI Taxonomy" id="1381693"/>
    <lineage>
        <taxon>Eukaryota</taxon>
        <taxon>Sar</taxon>
        <taxon>Alveolata</taxon>
        <taxon>Dinophyceae</taxon>
        <taxon>Suessiales</taxon>
        <taxon>Symbiodiniaceae</taxon>
        <taxon>Durusdinium</taxon>
    </lineage>
</organism>
<protein>
    <recommendedName>
        <fullName evidence="3">DUF2384 domain-containing protein</fullName>
    </recommendedName>
</protein>
<gene>
    <name evidence="1" type="ORF">SCF082_LOCUS32512</name>
</gene>
<evidence type="ECO:0000313" key="1">
    <source>
        <dbReference type="EMBL" id="CAK9062389.1"/>
    </source>
</evidence>
<accession>A0ABP0NHX5</accession>
<evidence type="ECO:0000313" key="2">
    <source>
        <dbReference type="Proteomes" id="UP001642464"/>
    </source>
</evidence>
<evidence type="ECO:0008006" key="3">
    <source>
        <dbReference type="Google" id="ProtNLM"/>
    </source>
</evidence>